<proteinExistence type="predicted"/>
<evidence type="ECO:0000313" key="1">
    <source>
        <dbReference type="EMBL" id="MBY86920.1"/>
    </source>
</evidence>
<name>A0A2S2RB62_9HEMI</name>
<reference evidence="1" key="1">
    <citation type="submission" date="2018-04" db="EMBL/GenBank/DDBJ databases">
        <title>Transcriptome assembly of Sipha flava.</title>
        <authorList>
            <person name="Scully E.D."/>
            <person name="Geib S.M."/>
            <person name="Palmer N.A."/>
            <person name="Koch K."/>
            <person name="Bradshaw J."/>
            <person name="Heng-Moss T."/>
            <person name="Sarath G."/>
        </authorList>
    </citation>
    <scope>NUCLEOTIDE SEQUENCE</scope>
</reference>
<dbReference type="InterPro" id="IPR052958">
    <property type="entry name" value="IFN-induced_PKR_regulator"/>
</dbReference>
<dbReference type="PANTHER" id="PTHR46289:SF14">
    <property type="entry name" value="DUF4371 DOMAIN-CONTAINING PROTEIN"/>
    <property type="match status" value="1"/>
</dbReference>
<organism evidence="1">
    <name type="scientific">Sipha flava</name>
    <name type="common">yellow sugarcane aphid</name>
    <dbReference type="NCBI Taxonomy" id="143950"/>
    <lineage>
        <taxon>Eukaryota</taxon>
        <taxon>Metazoa</taxon>
        <taxon>Ecdysozoa</taxon>
        <taxon>Arthropoda</taxon>
        <taxon>Hexapoda</taxon>
        <taxon>Insecta</taxon>
        <taxon>Pterygota</taxon>
        <taxon>Neoptera</taxon>
        <taxon>Paraneoptera</taxon>
        <taxon>Hemiptera</taxon>
        <taxon>Sternorrhyncha</taxon>
        <taxon>Aphidomorpha</taxon>
        <taxon>Aphidoidea</taxon>
        <taxon>Aphididae</taxon>
        <taxon>Sipha</taxon>
    </lineage>
</organism>
<dbReference type="AlphaFoldDB" id="A0A2S2RB62"/>
<accession>A0A2S2RB62</accession>
<sequence>MVYNQEYDKSNFCSLCIASIKSCFISDLSTKNVRNCLGVVKDIINLFRNNALAVKTLKNFIFEFIPETKKTRLVGLCETRFIERHDAVNVFVELFRAISVKACSLLAAVEKSCFIISLLVCENLLSFTLPLSYYLQSPKRDLSSTVDCAKHIIKRMKHMRKNSNESFTQIFQEAKLSKMYFNTEIKMSRTTNNKIIRIIIHVIHQKSIINRARDFMPLKTLKYECIYAP</sequence>
<gene>
    <name evidence="1" type="ORF">g.163387</name>
</gene>
<dbReference type="PANTHER" id="PTHR46289">
    <property type="entry name" value="52 KDA REPRESSOR OF THE INHIBITOR OF THE PROTEIN KINASE-LIKE PROTEIN-RELATED"/>
    <property type="match status" value="1"/>
</dbReference>
<protein>
    <submittedName>
        <fullName evidence="1">Uncharacterized protein</fullName>
    </submittedName>
</protein>
<dbReference type="EMBL" id="GGMS01017717">
    <property type="protein sequence ID" value="MBY86920.1"/>
    <property type="molecule type" value="Transcribed_RNA"/>
</dbReference>